<dbReference type="EMBL" id="JH971385">
    <property type="protein sequence ID" value="EKM84049.1"/>
    <property type="molecule type" value="Genomic_DNA"/>
</dbReference>
<dbReference type="HOGENOM" id="CLU_2589169_0_0_1"/>
<keyword evidence="2" id="KW-1185">Reference proteome</keyword>
<dbReference type="Proteomes" id="UP000008493">
    <property type="component" value="Unassembled WGS sequence"/>
</dbReference>
<dbReference type="InParanoid" id="K5WAY7"/>
<gene>
    <name evidence="1" type="ORF">AGABI1DRAFT_110641</name>
</gene>
<evidence type="ECO:0000313" key="1">
    <source>
        <dbReference type="EMBL" id="EKM84049.1"/>
    </source>
</evidence>
<dbReference type="GeneID" id="18823013"/>
<sequence>MGDNLGLETGRRRFHLHGNRWRTRLHRLLYRGLLSLYTRFFVNHNRRSLNRLPFRRVPTKSIQLEQHRINFGRWPCIGKW</sequence>
<dbReference type="RefSeq" id="XP_007325767.1">
    <property type="nucleotide sequence ID" value="XM_007325705.1"/>
</dbReference>
<dbReference type="KEGG" id="abp:AGABI1DRAFT110641"/>
<proteinExistence type="predicted"/>
<accession>K5WAY7</accession>
<organism evidence="1 2">
    <name type="scientific">Agaricus bisporus var. burnettii (strain JB137-S8 / ATCC MYA-4627 / FGSC 10392)</name>
    <name type="common">White button mushroom</name>
    <dbReference type="NCBI Taxonomy" id="597362"/>
    <lineage>
        <taxon>Eukaryota</taxon>
        <taxon>Fungi</taxon>
        <taxon>Dikarya</taxon>
        <taxon>Basidiomycota</taxon>
        <taxon>Agaricomycotina</taxon>
        <taxon>Agaricomycetes</taxon>
        <taxon>Agaricomycetidae</taxon>
        <taxon>Agaricales</taxon>
        <taxon>Agaricineae</taxon>
        <taxon>Agaricaceae</taxon>
        <taxon>Agaricus</taxon>
    </lineage>
</organism>
<evidence type="ECO:0000313" key="2">
    <source>
        <dbReference type="Proteomes" id="UP000008493"/>
    </source>
</evidence>
<dbReference type="AlphaFoldDB" id="K5WAY7"/>
<protein>
    <submittedName>
        <fullName evidence="1">Uncharacterized protein</fullName>
    </submittedName>
</protein>
<reference evidence="2" key="1">
    <citation type="journal article" date="2012" name="Proc. Natl. Acad. Sci. U.S.A.">
        <title>Genome sequence of the button mushroom Agaricus bisporus reveals mechanisms governing adaptation to a humic-rich ecological niche.</title>
        <authorList>
            <person name="Morin E."/>
            <person name="Kohler A."/>
            <person name="Baker A.R."/>
            <person name="Foulongne-Oriol M."/>
            <person name="Lombard V."/>
            <person name="Nagy L.G."/>
            <person name="Ohm R.A."/>
            <person name="Patyshakuliyeva A."/>
            <person name="Brun A."/>
            <person name="Aerts A.L."/>
            <person name="Bailey A.M."/>
            <person name="Billette C."/>
            <person name="Coutinho P.M."/>
            <person name="Deakin G."/>
            <person name="Doddapaneni H."/>
            <person name="Floudas D."/>
            <person name="Grimwood J."/>
            <person name="Hilden K."/>
            <person name="Kuees U."/>
            <person name="LaButti K.M."/>
            <person name="Lapidus A."/>
            <person name="Lindquist E.A."/>
            <person name="Lucas S.M."/>
            <person name="Murat C."/>
            <person name="Riley R.W."/>
            <person name="Salamov A.A."/>
            <person name="Schmutz J."/>
            <person name="Subramanian V."/>
            <person name="Woesten H.A.B."/>
            <person name="Xu J."/>
            <person name="Eastwood D.C."/>
            <person name="Foster G.D."/>
            <person name="Sonnenberg A.S."/>
            <person name="Cullen D."/>
            <person name="de Vries R.P."/>
            <person name="Lundell T."/>
            <person name="Hibbett D.S."/>
            <person name="Henrissat B."/>
            <person name="Burton K.S."/>
            <person name="Kerrigan R.W."/>
            <person name="Challen M.P."/>
            <person name="Grigoriev I.V."/>
            <person name="Martin F."/>
        </authorList>
    </citation>
    <scope>NUCLEOTIDE SEQUENCE [LARGE SCALE GENOMIC DNA]</scope>
    <source>
        <strain evidence="2">JB137-S8 / ATCC MYA-4627 / FGSC 10392</strain>
    </source>
</reference>
<name>K5WAY7_AGABU</name>